<name>A0A6V7H8A3_9HYME</name>
<keyword evidence="1" id="KW-0732">Signal</keyword>
<accession>A0A6V7H8A3</accession>
<comment type="caution">
    <text evidence="2">The sequence shown here is derived from an EMBL/GenBank/DDBJ whole genome shotgun (WGS) entry which is preliminary data.</text>
</comment>
<dbReference type="EMBL" id="CAJDYZ010009248">
    <property type="protein sequence ID" value="CAD1476323.1"/>
    <property type="molecule type" value="Genomic_DNA"/>
</dbReference>
<evidence type="ECO:0008006" key="4">
    <source>
        <dbReference type="Google" id="ProtNLM"/>
    </source>
</evidence>
<keyword evidence="3" id="KW-1185">Reference proteome</keyword>
<feature type="signal peptide" evidence="1">
    <location>
        <begin position="1"/>
        <end position="24"/>
    </location>
</feature>
<evidence type="ECO:0000313" key="2">
    <source>
        <dbReference type="EMBL" id="CAD1476323.1"/>
    </source>
</evidence>
<dbReference type="OrthoDB" id="10452840at2759"/>
<proteinExistence type="predicted"/>
<protein>
    <recommendedName>
        <fullName evidence="4">Secreted protein</fullName>
    </recommendedName>
</protein>
<evidence type="ECO:0000313" key="3">
    <source>
        <dbReference type="Proteomes" id="UP000752696"/>
    </source>
</evidence>
<dbReference type="AlphaFoldDB" id="A0A6V7H8A3"/>
<sequence length="80" mass="9132">MVLRLFELLLVGMFISRCIRDVRGTSKLHRSSLINSLPEFVVGEEIARRNRNLTSASVSALARVIIERRIQSVPGLWRIN</sequence>
<organism evidence="2 3">
    <name type="scientific">Heterotrigona itama</name>
    <dbReference type="NCBI Taxonomy" id="395501"/>
    <lineage>
        <taxon>Eukaryota</taxon>
        <taxon>Metazoa</taxon>
        <taxon>Ecdysozoa</taxon>
        <taxon>Arthropoda</taxon>
        <taxon>Hexapoda</taxon>
        <taxon>Insecta</taxon>
        <taxon>Pterygota</taxon>
        <taxon>Neoptera</taxon>
        <taxon>Endopterygota</taxon>
        <taxon>Hymenoptera</taxon>
        <taxon>Apocrita</taxon>
        <taxon>Aculeata</taxon>
        <taxon>Apoidea</taxon>
        <taxon>Anthophila</taxon>
        <taxon>Apidae</taxon>
        <taxon>Heterotrigona</taxon>
    </lineage>
</organism>
<gene>
    <name evidence="2" type="ORF">MHI_LOCUS638509</name>
</gene>
<dbReference type="Proteomes" id="UP000752696">
    <property type="component" value="Unassembled WGS sequence"/>
</dbReference>
<evidence type="ECO:0000256" key="1">
    <source>
        <dbReference type="SAM" id="SignalP"/>
    </source>
</evidence>
<reference evidence="2" key="1">
    <citation type="submission" date="2020-07" db="EMBL/GenBank/DDBJ databases">
        <authorList>
            <person name="Nazaruddin N."/>
        </authorList>
    </citation>
    <scope>NUCLEOTIDE SEQUENCE</scope>
</reference>
<feature type="chain" id="PRO_5027979776" description="Secreted protein" evidence="1">
    <location>
        <begin position="25"/>
        <end position="80"/>
    </location>
</feature>